<dbReference type="Proteomes" id="UP000377803">
    <property type="component" value="Chromosome"/>
</dbReference>
<dbReference type="KEGG" id="ncon:LC1Nh_0946"/>
<reference evidence="2" key="1">
    <citation type="submission" date="2019-05" db="EMBL/GenBank/DDBJ databases">
        <title>Candidatus Nanohalobium constans, a novel model system to study the DPANN nano-sized archaea: genomic and physiological characterization of a nanoarchaeon co-cultured with its chitinotrophic host.</title>
        <authorList>
            <person name="La Cono V."/>
            <person name="Arcadi E."/>
            <person name="Crisafi F."/>
            <person name="Denaro R."/>
            <person name="La Spada G."/>
            <person name="Messina E."/>
            <person name="Smedile F."/>
            <person name="Toshchakov S.V."/>
            <person name="Shevchenko M.A."/>
            <person name="Golyshin P.N."/>
            <person name="Golyshina O.V."/>
            <person name="Ferrer M."/>
            <person name="Rohde M."/>
            <person name="Mushegian A."/>
            <person name="Sorokin D.Y."/>
            <person name="Giuliano L."/>
            <person name="Yakimov M.M."/>
        </authorList>
    </citation>
    <scope>NUCLEOTIDE SEQUENCE [LARGE SCALE GENOMIC DNA]</scope>
    <source>
        <strain evidence="2">LC1Nh</strain>
    </source>
</reference>
<proteinExistence type="predicted"/>
<organism evidence="1 2">
    <name type="scientific">Candidatus Nanohalobium constans</name>
    <dbReference type="NCBI Taxonomy" id="2565781"/>
    <lineage>
        <taxon>Archaea</taxon>
        <taxon>Candidatus Nanohalarchaeota</taxon>
        <taxon>Candidatus Nanohalobia</taxon>
        <taxon>Candidatus Nanohalobiales</taxon>
        <taxon>Candidatus Nanohalobiaceae</taxon>
        <taxon>Candidatus Nanohalobium</taxon>
    </lineage>
</organism>
<name>A0A5Q0UGS4_9ARCH</name>
<gene>
    <name evidence="1" type="ORF">LC1Nh_0946</name>
</gene>
<accession>A0A5Q0UGS4</accession>
<dbReference type="AlphaFoldDB" id="A0A5Q0UGS4"/>
<sequence>MKGLASIVTILLMFATISSSGIVVFNEISTNVLNSVSELNGPVQKLVSDINEVCNHNKDNKDGSRRVTGSFRQQDTTLDITGAQLEISGDDEPKTTELDCEISEDVEGWHGGRYEIRTAGPQDQMFKFNTR</sequence>
<evidence type="ECO:0000313" key="2">
    <source>
        <dbReference type="Proteomes" id="UP000377803"/>
    </source>
</evidence>
<keyword evidence="2" id="KW-1185">Reference proteome</keyword>
<protein>
    <submittedName>
        <fullName evidence="1">Uncharacterized protein</fullName>
    </submittedName>
</protein>
<dbReference type="EMBL" id="CP040089">
    <property type="protein sequence ID" value="QGA80828.1"/>
    <property type="molecule type" value="Genomic_DNA"/>
</dbReference>
<evidence type="ECO:0000313" key="1">
    <source>
        <dbReference type="EMBL" id="QGA80828.1"/>
    </source>
</evidence>